<feature type="region of interest" description="Disordered" evidence="1">
    <location>
        <begin position="146"/>
        <end position="170"/>
    </location>
</feature>
<proteinExistence type="predicted"/>
<dbReference type="AlphaFoldDB" id="A0A1I7X3W2"/>
<organism evidence="2 3">
    <name type="scientific">Heterorhabditis bacteriophora</name>
    <name type="common">Entomopathogenic nematode worm</name>
    <dbReference type="NCBI Taxonomy" id="37862"/>
    <lineage>
        <taxon>Eukaryota</taxon>
        <taxon>Metazoa</taxon>
        <taxon>Ecdysozoa</taxon>
        <taxon>Nematoda</taxon>
        <taxon>Chromadorea</taxon>
        <taxon>Rhabditida</taxon>
        <taxon>Rhabditina</taxon>
        <taxon>Rhabditomorpha</taxon>
        <taxon>Strongyloidea</taxon>
        <taxon>Heterorhabditidae</taxon>
        <taxon>Heterorhabditis</taxon>
    </lineage>
</organism>
<evidence type="ECO:0000313" key="2">
    <source>
        <dbReference type="Proteomes" id="UP000095283"/>
    </source>
</evidence>
<evidence type="ECO:0000256" key="1">
    <source>
        <dbReference type="SAM" id="MobiDB-lite"/>
    </source>
</evidence>
<reference evidence="3" key="1">
    <citation type="submission" date="2016-11" db="UniProtKB">
        <authorList>
            <consortium name="WormBaseParasite"/>
        </authorList>
    </citation>
    <scope>IDENTIFICATION</scope>
</reference>
<evidence type="ECO:0000313" key="3">
    <source>
        <dbReference type="WBParaSite" id="Hba_12110"/>
    </source>
</evidence>
<name>A0A1I7X3W2_HETBA</name>
<dbReference type="WBParaSite" id="Hba_12110">
    <property type="protein sequence ID" value="Hba_12110"/>
    <property type="gene ID" value="Hba_12110"/>
</dbReference>
<dbReference type="Proteomes" id="UP000095283">
    <property type="component" value="Unplaced"/>
</dbReference>
<protein>
    <submittedName>
        <fullName evidence="3">DDE-1 domain-containing protein</fullName>
    </submittedName>
</protein>
<accession>A0A1I7X3W2</accession>
<sequence>MGLCGCKSSSNGINDSKIALSWIVSSRKFPIFVTNKVDKIRKIHTKFNEQRKSTQFLHTDSQNTLADVVTRGTSSEEFIKQPWITGPQWSGIQDTKARLTPVEELFCNHEDMQIDEMLSKTHLEPSANAFVRFEQYWKKSIKMCEEKPNKDSPQEGENIDEITAEDMRSREARRIDAKKLEAGIQESKYIWTKTV</sequence>
<keyword evidence="2" id="KW-1185">Reference proteome</keyword>